<dbReference type="InterPro" id="IPR011051">
    <property type="entry name" value="RmlC_Cupin_sf"/>
</dbReference>
<gene>
    <name evidence="2" type="ORF">RM609_29070</name>
</gene>
<dbReference type="Proteomes" id="UP001180531">
    <property type="component" value="Unassembled WGS sequence"/>
</dbReference>
<dbReference type="InterPro" id="IPR014710">
    <property type="entry name" value="RmlC-like_jellyroll"/>
</dbReference>
<sequence length="105" mass="11236">MSLINLMNTAVDLPEGWRSRVLGHVGTACVKVLRMDEMPVEAESHDVPEALLVLDGQLQLEVSGQPVLVGAGELYMIPAGTTHAVRPGSRGTLVIVELREDAPPN</sequence>
<evidence type="ECO:0000313" key="3">
    <source>
        <dbReference type="Proteomes" id="UP001180531"/>
    </source>
</evidence>
<comment type="caution">
    <text evidence="2">The sequence shown here is derived from an EMBL/GenBank/DDBJ whole genome shotgun (WGS) entry which is preliminary data.</text>
</comment>
<feature type="domain" description="Cupin type-2" evidence="1">
    <location>
        <begin position="41"/>
        <end position="89"/>
    </location>
</feature>
<reference evidence="2" key="1">
    <citation type="submission" date="2024-05" db="EMBL/GenBank/DDBJ databases">
        <title>30 novel species of actinomycetes from the DSMZ collection.</title>
        <authorList>
            <person name="Nouioui I."/>
        </authorList>
    </citation>
    <scope>NUCLEOTIDE SEQUENCE</scope>
    <source>
        <strain evidence="2">DSM 40473</strain>
    </source>
</reference>
<dbReference type="SUPFAM" id="SSF51182">
    <property type="entry name" value="RmlC-like cupins"/>
    <property type="match status" value="1"/>
</dbReference>
<keyword evidence="3" id="KW-1185">Reference proteome</keyword>
<evidence type="ECO:0000313" key="2">
    <source>
        <dbReference type="EMBL" id="MDT0453112.1"/>
    </source>
</evidence>
<dbReference type="EMBL" id="JAVRFI010000027">
    <property type="protein sequence ID" value="MDT0453112.1"/>
    <property type="molecule type" value="Genomic_DNA"/>
</dbReference>
<dbReference type="Pfam" id="PF07883">
    <property type="entry name" value="Cupin_2"/>
    <property type="match status" value="1"/>
</dbReference>
<dbReference type="RefSeq" id="WP_311614701.1">
    <property type="nucleotide sequence ID" value="NZ_JAVRFI010000027.1"/>
</dbReference>
<accession>A0ABU2SW75</accession>
<dbReference type="Gene3D" id="2.60.120.10">
    <property type="entry name" value="Jelly Rolls"/>
    <property type="match status" value="1"/>
</dbReference>
<evidence type="ECO:0000259" key="1">
    <source>
        <dbReference type="Pfam" id="PF07883"/>
    </source>
</evidence>
<name>A0ABU2SW75_9ACTN</name>
<dbReference type="InterPro" id="IPR013096">
    <property type="entry name" value="Cupin_2"/>
</dbReference>
<proteinExistence type="predicted"/>
<organism evidence="2 3">
    <name type="scientific">Streptomyces hesseae</name>
    <dbReference type="NCBI Taxonomy" id="3075519"/>
    <lineage>
        <taxon>Bacteria</taxon>
        <taxon>Bacillati</taxon>
        <taxon>Actinomycetota</taxon>
        <taxon>Actinomycetes</taxon>
        <taxon>Kitasatosporales</taxon>
        <taxon>Streptomycetaceae</taxon>
        <taxon>Streptomyces</taxon>
    </lineage>
</organism>
<protein>
    <submittedName>
        <fullName evidence="2">Cupin domain-containing protein</fullName>
    </submittedName>
</protein>